<comment type="catalytic activity">
    <reaction evidence="1">
        <text>beta-D-GlcNAc-(1-&gt;4)-Mur2Ac(oyl-L-Ala-gamma-D-Glu-L-Lys-D-Ala-D-Ala)-di-trans,octa-cis-undecaprenyl diphosphate + L-glutamine + ATP + H2O = beta-D-GlcNAc-(1-&gt;4)-Mur2Ac(oyl-L-Ala-D-isoglutaminyl-L-Lys-D-Ala-D-Ala)-di-trans,octa-cis-undecaprenyl diphosphate + L-glutamate + ADP + phosphate + H(+)</text>
        <dbReference type="Rhea" id="RHEA:57928"/>
        <dbReference type="ChEBI" id="CHEBI:15377"/>
        <dbReference type="ChEBI" id="CHEBI:15378"/>
        <dbReference type="ChEBI" id="CHEBI:29985"/>
        <dbReference type="ChEBI" id="CHEBI:30616"/>
        <dbReference type="ChEBI" id="CHEBI:43474"/>
        <dbReference type="ChEBI" id="CHEBI:58359"/>
        <dbReference type="ChEBI" id="CHEBI:60033"/>
        <dbReference type="ChEBI" id="CHEBI:62233"/>
        <dbReference type="ChEBI" id="CHEBI:456216"/>
        <dbReference type="EC" id="6.3.5.13"/>
    </reaction>
</comment>
<sequence>MTQLPLRAQLATALGRTAATLSRVTGRGDGSVIGGRVSLVLEPDLLRKLAHDRKLVLVSATNGKTTTTRLITSALSELGDVATNAFGANMPAGHVSALSSAKHAPYGVLEVDEKYLPEVIDTTGAGVICLMNLSRDQMDRAGEIWLLAQKWRRALAGKNTHVIANADDPLVTWGASTAASVTWVSAGQPWKEDSWCCPECGGPLDRKGMEYVPPGGVGTGAPSVAGENDWACRECTFRRPEPSWVLDDDAVVDPRGRRWVLDIQLPGRANRANAAIALATAEAFGLPVERALPRLREVRSVAGRYTTVERDGRHARLLLAKNPAGWLEAFDVLDPSLPVILSVNAQGPDGRDTSWLWDVDYRVLRGRPVLVTGERRLDLALRLDVADVPFQLVGSFEQALGAQPPGKVDVIANYTAFQQIRSEFGRAV</sequence>
<dbReference type="PANTHER" id="PTHR23135:SF7">
    <property type="entry name" value="LIPID II ISOGLUTAMINYL SYNTHASE (GLUTAMINE-HYDROLYZING) SUBUNIT MURT"/>
    <property type="match status" value="1"/>
</dbReference>
<dbReference type="Pfam" id="PF08245">
    <property type="entry name" value="Mur_ligase_M"/>
    <property type="match status" value="1"/>
</dbReference>
<dbReference type="GO" id="GO:0016874">
    <property type="term" value="F:ligase activity"/>
    <property type="evidence" value="ECO:0007669"/>
    <property type="project" value="UniProtKB-KW"/>
</dbReference>
<dbReference type="EC" id="6.3.5.13" evidence="1"/>
<comment type="caution">
    <text evidence="4">The sequence shown here is derived from an EMBL/GenBank/DDBJ whole genome shotgun (WGS) entry which is preliminary data.</text>
</comment>
<gene>
    <name evidence="1" type="primary">murT</name>
    <name evidence="4" type="ORF">GCM10017559_15430</name>
</gene>
<comment type="similarity">
    <text evidence="1">Belongs to the MurCDEF family. MurT subfamily.</text>
</comment>
<dbReference type="RefSeq" id="WP_344890368.1">
    <property type="nucleotide sequence ID" value="NZ_BAAAWD010000006.1"/>
</dbReference>
<feature type="binding site" evidence="1">
    <location>
        <position position="232"/>
    </location>
    <ligand>
        <name>Zn(2+)</name>
        <dbReference type="ChEBI" id="CHEBI:29105"/>
    </ligand>
</feature>
<feature type="binding site" evidence="1">
    <location>
        <position position="235"/>
    </location>
    <ligand>
        <name>Zn(2+)</name>
        <dbReference type="ChEBI" id="CHEBI:29105"/>
    </ligand>
</feature>
<name>A0ABP6KCY9_9ACTN</name>
<keyword evidence="1 4" id="KW-0436">Ligase</keyword>
<keyword evidence="1" id="KW-0961">Cell wall biogenesis/degradation</keyword>
<dbReference type="Pfam" id="PF08353">
    <property type="entry name" value="MurT_C"/>
    <property type="match status" value="1"/>
</dbReference>
<feature type="domain" description="Lipid II isoglutaminyl synthase (glutamine-hydrolyzing) subunit MurT C-terminal" evidence="3">
    <location>
        <begin position="319"/>
        <end position="416"/>
    </location>
</feature>
<dbReference type="EMBL" id="BAAAWD010000006">
    <property type="protein sequence ID" value="GAA2995887.1"/>
    <property type="molecule type" value="Genomic_DNA"/>
</dbReference>
<keyword evidence="5" id="KW-1185">Reference proteome</keyword>
<keyword evidence="1" id="KW-0067">ATP-binding</keyword>
<feature type="binding site" evidence="1">
    <location>
        <position position="200"/>
    </location>
    <ligand>
        <name>Zn(2+)</name>
        <dbReference type="ChEBI" id="CHEBI:29105"/>
    </ligand>
</feature>
<dbReference type="PANTHER" id="PTHR23135">
    <property type="entry name" value="MUR LIGASE FAMILY MEMBER"/>
    <property type="match status" value="1"/>
</dbReference>
<organism evidence="4 5">
    <name type="scientific">Streptosporangium longisporum</name>
    <dbReference type="NCBI Taxonomy" id="46187"/>
    <lineage>
        <taxon>Bacteria</taxon>
        <taxon>Bacillati</taxon>
        <taxon>Actinomycetota</taxon>
        <taxon>Actinomycetes</taxon>
        <taxon>Streptosporangiales</taxon>
        <taxon>Streptosporangiaceae</taxon>
        <taxon>Streptosporangium</taxon>
    </lineage>
</organism>
<comment type="catalytic activity">
    <reaction evidence="1">
        <text>beta-D-GlcNAc-(1-&gt;4)-Mur2Ac(oyl-L-Ala-gamma-D-O-P-Glu-L-Lys-D-Ala-D-Ala)-di-trans,octa-cis-undecaprenyl diphosphate + NH4(+) = beta-D-GlcNAc-(1-&gt;4)-Mur2Ac(oyl-L-Ala-D-isoglutaminyl-L-Lys-D-Ala-D-Ala)-di-trans,octa-cis-undecaprenyl diphosphate + phosphate + H(+)</text>
        <dbReference type="Rhea" id="RHEA:57932"/>
        <dbReference type="ChEBI" id="CHEBI:15378"/>
        <dbReference type="ChEBI" id="CHEBI:28938"/>
        <dbReference type="ChEBI" id="CHEBI:43474"/>
        <dbReference type="ChEBI" id="CHEBI:62233"/>
        <dbReference type="ChEBI" id="CHEBI:143132"/>
    </reaction>
</comment>
<comment type="subunit">
    <text evidence="1">Forms a heterodimer with GatD.</text>
</comment>
<dbReference type="Gene3D" id="3.40.1190.10">
    <property type="entry name" value="Mur-like, catalytic domain"/>
    <property type="match status" value="1"/>
</dbReference>
<evidence type="ECO:0000313" key="5">
    <source>
        <dbReference type="Proteomes" id="UP001499930"/>
    </source>
</evidence>
<accession>A0ABP6KCY9</accession>
<dbReference type="Proteomes" id="UP001499930">
    <property type="component" value="Unassembled WGS sequence"/>
</dbReference>
<dbReference type="InterPro" id="IPR013564">
    <property type="entry name" value="MurT_C"/>
</dbReference>
<comment type="pathway">
    <text evidence="1">Cell wall biogenesis; peptidoglycan biosynthesis.</text>
</comment>
<dbReference type="InterPro" id="IPR043703">
    <property type="entry name" value="Lipid_II_synth_MurT"/>
</dbReference>
<keyword evidence="1" id="KW-0479">Metal-binding</keyword>
<evidence type="ECO:0000256" key="1">
    <source>
        <dbReference type="HAMAP-Rule" id="MF_02214"/>
    </source>
</evidence>
<feature type="active site" evidence="1">
    <location>
        <position position="352"/>
    </location>
</feature>
<dbReference type="InterPro" id="IPR013221">
    <property type="entry name" value="Mur_ligase_cen"/>
</dbReference>
<evidence type="ECO:0000313" key="4">
    <source>
        <dbReference type="EMBL" id="GAA2995887.1"/>
    </source>
</evidence>
<dbReference type="SUPFAM" id="SSF53623">
    <property type="entry name" value="MurD-like peptide ligases, catalytic domain"/>
    <property type="match status" value="1"/>
</dbReference>
<keyword evidence="1" id="KW-0573">Peptidoglycan synthesis</keyword>
<protein>
    <recommendedName>
        <fullName evidence="1">Lipid II isoglutaminyl synthase (glutamine-hydrolyzing) subunit MurT</fullName>
        <ecNumber evidence="1">6.3.5.13</ecNumber>
    </recommendedName>
</protein>
<proteinExistence type="inferred from homology"/>
<evidence type="ECO:0000259" key="3">
    <source>
        <dbReference type="Pfam" id="PF08353"/>
    </source>
</evidence>
<keyword evidence="1" id="KW-0862">Zinc</keyword>
<evidence type="ECO:0000259" key="2">
    <source>
        <dbReference type="Pfam" id="PF08245"/>
    </source>
</evidence>
<feature type="binding site" evidence="1">
    <location>
        <position position="197"/>
    </location>
    <ligand>
        <name>Zn(2+)</name>
        <dbReference type="ChEBI" id="CHEBI:29105"/>
    </ligand>
</feature>
<dbReference type="InterPro" id="IPR036565">
    <property type="entry name" value="Mur-like_cat_sf"/>
</dbReference>
<reference evidence="5" key="1">
    <citation type="journal article" date="2019" name="Int. J. Syst. Evol. Microbiol.">
        <title>The Global Catalogue of Microorganisms (GCM) 10K type strain sequencing project: providing services to taxonomists for standard genome sequencing and annotation.</title>
        <authorList>
            <consortium name="The Broad Institute Genomics Platform"/>
            <consortium name="The Broad Institute Genome Sequencing Center for Infectious Disease"/>
            <person name="Wu L."/>
            <person name="Ma J."/>
        </authorList>
    </citation>
    <scope>NUCLEOTIDE SEQUENCE [LARGE SCALE GENOMIC DNA]</scope>
    <source>
        <strain evidence="5">JCM 3106</strain>
    </source>
</reference>
<dbReference type="HAMAP" id="MF_02214">
    <property type="entry name" value="Lipid_II_synth_MurT"/>
    <property type="match status" value="1"/>
</dbReference>
<comment type="catalytic activity">
    <reaction evidence="1">
        <text>beta-D-GlcNAc-(1-&gt;4)-Mur2Ac(oyl-L-Ala-gamma-D-Glu-L-Lys-D-Ala-D-Ala)-di-trans,octa-cis-undecaprenyl diphosphate + ATP = beta-D-GlcNAc-(1-&gt;4)-Mur2Ac(oyl-L-Ala-gamma-D-O-P-Glu-L-Lys-D-Ala-D-Ala)-di-trans,octa-cis-undecaprenyl diphosphate + ADP</text>
        <dbReference type="Rhea" id="RHEA:59488"/>
        <dbReference type="ChEBI" id="CHEBI:30616"/>
        <dbReference type="ChEBI" id="CHEBI:60033"/>
        <dbReference type="ChEBI" id="CHEBI:143132"/>
        <dbReference type="ChEBI" id="CHEBI:456216"/>
    </reaction>
</comment>
<keyword evidence="1" id="KW-0133">Cell shape</keyword>
<comment type="function">
    <text evidence="1">The lipid II isoglutaminyl synthase complex catalyzes the formation of alpha-D-isoglutamine in the cell wall lipid II stem peptide. The MurT subunit catalyzes the ATP-dependent amidation of D-glutamate residue of lipid II, converting it to an isoglutamine residue.</text>
</comment>
<keyword evidence="1" id="KW-0547">Nucleotide-binding</keyword>
<feature type="domain" description="Mur ligase central" evidence="2">
    <location>
        <begin position="61"/>
        <end position="172"/>
    </location>
</feature>